<feature type="transmembrane region" description="Helical" evidence="1">
    <location>
        <begin position="211"/>
        <end position="233"/>
    </location>
</feature>
<proteinExistence type="predicted"/>
<protein>
    <submittedName>
        <fullName evidence="2">Uncharacterized protein</fullName>
    </submittedName>
</protein>
<reference evidence="2 3" key="1">
    <citation type="submission" date="2015-12" db="EMBL/GenBank/DDBJ databases">
        <title>The genome of Folsomia candida.</title>
        <authorList>
            <person name="Faddeeva A."/>
            <person name="Derks M.F."/>
            <person name="Anvar Y."/>
            <person name="Smit S."/>
            <person name="Van Straalen N."/>
            <person name="Roelofs D."/>
        </authorList>
    </citation>
    <scope>NUCLEOTIDE SEQUENCE [LARGE SCALE GENOMIC DNA]</scope>
    <source>
        <strain evidence="2 3">VU population</strain>
        <tissue evidence="2">Whole body</tissue>
    </source>
</reference>
<organism evidence="2 3">
    <name type="scientific">Folsomia candida</name>
    <name type="common">Springtail</name>
    <dbReference type="NCBI Taxonomy" id="158441"/>
    <lineage>
        <taxon>Eukaryota</taxon>
        <taxon>Metazoa</taxon>
        <taxon>Ecdysozoa</taxon>
        <taxon>Arthropoda</taxon>
        <taxon>Hexapoda</taxon>
        <taxon>Collembola</taxon>
        <taxon>Entomobryomorpha</taxon>
        <taxon>Isotomoidea</taxon>
        <taxon>Isotomidae</taxon>
        <taxon>Proisotominae</taxon>
        <taxon>Folsomia</taxon>
    </lineage>
</organism>
<feature type="transmembrane region" description="Helical" evidence="1">
    <location>
        <begin position="276"/>
        <end position="294"/>
    </location>
</feature>
<keyword evidence="1" id="KW-1133">Transmembrane helix</keyword>
<keyword evidence="3" id="KW-1185">Reference proteome</keyword>
<comment type="caution">
    <text evidence="2">The sequence shown here is derived from an EMBL/GenBank/DDBJ whole genome shotgun (WGS) entry which is preliminary data.</text>
</comment>
<evidence type="ECO:0000256" key="1">
    <source>
        <dbReference type="SAM" id="Phobius"/>
    </source>
</evidence>
<gene>
    <name evidence="2" type="ORF">Fcan01_15439</name>
</gene>
<feature type="transmembrane region" description="Helical" evidence="1">
    <location>
        <begin position="245"/>
        <end position="264"/>
    </location>
</feature>
<evidence type="ECO:0000313" key="2">
    <source>
        <dbReference type="EMBL" id="OXA49727.1"/>
    </source>
</evidence>
<dbReference type="Proteomes" id="UP000198287">
    <property type="component" value="Unassembled WGS sequence"/>
</dbReference>
<evidence type="ECO:0000313" key="3">
    <source>
        <dbReference type="Proteomes" id="UP000198287"/>
    </source>
</evidence>
<dbReference type="Gene3D" id="1.10.287.70">
    <property type="match status" value="1"/>
</dbReference>
<sequence>MMLKTDLTFMGNREFCLFEDNPVPKLHHLNRYHRQEGILNPNPVPIELVQRFTKFSEIPCSRENLSTCYSALNQNADFVSATFNKYFWTFGNWMDDIQFEYKYSQDFRKMQTKYFFTTKYPDWFSVADDSKGLEDFIAYTILSETLYNITIPESIFVNDKYLYFGSATFRYLRGNHQIILIGRKSCSFISCYGIQHERSYELYTKPFHRGVWISIFLVILSFIGLTWATNSFFGNETEPPTGRQVRMSVVEIVIASFSILLEISLSAIDRVIPCKFSAIFWLWILSCVVISNMYKDVFTSEVIKSFRRNPIESNRNSQDMKFIN</sequence>
<keyword evidence="1" id="KW-0472">Membrane</keyword>
<dbReference type="EMBL" id="LNIX01000010">
    <property type="protein sequence ID" value="OXA49727.1"/>
    <property type="molecule type" value="Genomic_DNA"/>
</dbReference>
<name>A0A226DYD7_FOLCA</name>
<accession>A0A226DYD7</accession>
<dbReference type="AlphaFoldDB" id="A0A226DYD7"/>
<keyword evidence="1" id="KW-0812">Transmembrane</keyword>